<name>A0ABT9ABZ6_9BACT</name>
<evidence type="ECO:0000313" key="4">
    <source>
        <dbReference type="Proteomes" id="UP001167796"/>
    </source>
</evidence>
<keyword evidence="4" id="KW-1185">Reference proteome</keyword>
<proteinExistence type="predicted"/>
<accession>A0ABT9ABZ6</accession>
<feature type="signal peptide" evidence="2">
    <location>
        <begin position="1"/>
        <end position="23"/>
    </location>
</feature>
<dbReference type="EMBL" id="JAUQSX010000005">
    <property type="protein sequence ID" value="MDO7846874.1"/>
    <property type="molecule type" value="Genomic_DNA"/>
</dbReference>
<feature type="compositionally biased region" description="Basic and acidic residues" evidence="1">
    <location>
        <begin position="35"/>
        <end position="48"/>
    </location>
</feature>
<evidence type="ECO:0000256" key="1">
    <source>
        <dbReference type="SAM" id="MobiDB-lite"/>
    </source>
</evidence>
<sequence>MKKNLYSFVLAALLIFAHSAVQASAGYLPTPDSPNEQRKAATAERRAAAREKMAAAKQVSKMKKLSVKSHRFTAKLERMMLVVLGLEEGKSVTSPRQLRRQLHGHQKQLKKHAKFQSRIRRGNTHD</sequence>
<dbReference type="RefSeq" id="WP_305011560.1">
    <property type="nucleotide sequence ID" value="NZ_JAUQSX010000005.1"/>
</dbReference>
<protein>
    <submittedName>
        <fullName evidence="3">Uncharacterized protein</fullName>
    </submittedName>
</protein>
<feature type="chain" id="PRO_5045214943" evidence="2">
    <location>
        <begin position="24"/>
        <end position="126"/>
    </location>
</feature>
<reference evidence="3" key="1">
    <citation type="submission" date="2023-07" db="EMBL/GenBank/DDBJ databases">
        <authorList>
            <person name="Kim M.K."/>
        </authorList>
    </citation>
    <scope>NUCLEOTIDE SEQUENCE</scope>
    <source>
        <strain evidence="3">M29</strain>
    </source>
</reference>
<feature type="region of interest" description="Disordered" evidence="1">
    <location>
        <begin position="26"/>
        <end position="48"/>
    </location>
</feature>
<dbReference type="Proteomes" id="UP001167796">
    <property type="component" value="Unassembled WGS sequence"/>
</dbReference>
<comment type="caution">
    <text evidence="3">The sequence shown here is derived from an EMBL/GenBank/DDBJ whole genome shotgun (WGS) entry which is preliminary data.</text>
</comment>
<gene>
    <name evidence="3" type="ORF">Q5H92_10940</name>
</gene>
<evidence type="ECO:0000256" key="2">
    <source>
        <dbReference type="SAM" id="SignalP"/>
    </source>
</evidence>
<feature type="region of interest" description="Disordered" evidence="1">
    <location>
        <begin position="93"/>
        <end position="126"/>
    </location>
</feature>
<feature type="compositionally biased region" description="Basic residues" evidence="1">
    <location>
        <begin position="97"/>
        <end position="126"/>
    </location>
</feature>
<keyword evidence="2" id="KW-0732">Signal</keyword>
<evidence type="ECO:0000313" key="3">
    <source>
        <dbReference type="EMBL" id="MDO7846874.1"/>
    </source>
</evidence>
<organism evidence="3 4">
    <name type="scientific">Hymenobacter mellowenesis</name>
    <dbReference type="NCBI Taxonomy" id="3063995"/>
    <lineage>
        <taxon>Bacteria</taxon>
        <taxon>Pseudomonadati</taxon>
        <taxon>Bacteroidota</taxon>
        <taxon>Cytophagia</taxon>
        <taxon>Cytophagales</taxon>
        <taxon>Hymenobacteraceae</taxon>
        <taxon>Hymenobacter</taxon>
    </lineage>
</organism>